<reference evidence="1" key="1">
    <citation type="thesis" date="2021" institute="BYU ScholarsArchive" country="Provo, UT, USA">
        <title>Applications of and Algorithms for Genome Assembly and Genomic Analyses with an Emphasis on Marine Teleosts.</title>
        <authorList>
            <person name="Pickett B.D."/>
        </authorList>
    </citation>
    <scope>NUCLEOTIDE SEQUENCE</scope>
    <source>
        <strain evidence="1">HI-2016</strain>
    </source>
</reference>
<evidence type="ECO:0000313" key="2">
    <source>
        <dbReference type="Proteomes" id="UP000824540"/>
    </source>
</evidence>
<dbReference type="GO" id="GO:0005634">
    <property type="term" value="C:nucleus"/>
    <property type="evidence" value="ECO:0007669"/>
    <property type="project" value="TreeGrafter"/>
</dbReference>
<dbReference type="Gene3D" id="1.10.150.50">
    <property type="entry name" value="Transcription Factor, Ets-1"/>
    <property type="match status" value="1"/>
</dbReference>
<accession>A0A8T2P0J5</accession>
<gene>
    <name evidence="1" type="ORF">JZ751_017147</name>
</gene>
<dbReference type="InterPro" id="IPR012337">
    <property type="entry name" value="RNaseH-like_sf"/>
</dbReference>
<comment type="caution">
    <text evidence="1">The sequence shown here is derived from an EMBL/GenBank/DDBJ whole genome shotgun (WGS) entry which is preliminary data.</text>
</comment>
<dbReference type="Pfam" id="PF18017">
    <property type="entry name" value="SAM_4"/>
    <property type="match status" value="1"/>
</dbReference>
<dbReference type="PANTHER" id="PTHR46169">
    <property type="entry name" value="DNA REPLICATION-RELATED ELEMENT FACTOR, ISOFORM A"/>
    <property type="match status" value="1"/>
</dbReference>
<proteinExistence type="predicted"/>
<dbReference type="Proteomes" id="UP000824540">
    <property type="component" value="Unassembled WGS sequence"/>
</dbReference>
<protein>
    <recommendedName>
        <fullName evidence="3">HAT C-terminal dimerisation domain-containing protein</fullName>
    </recommendedName>
</protein>
<name>A0A8T2P0J5_9TELE</name>
<dbReference type="EMBL" id="JAFBMS010000030">
    <property type="protein sequence ID" value="KAG9342147.1"/>
    <property type="molecule type" value="Genomic_DNA"/>
</dbReference>
<keyword evidence="2" id="KW-1185">Reference proteome</keyword>
<dbReference type="InterPro" id="IPR013761">
    <property type="entry name" value="SAM/pointed_sf"/>
</dbReference>
<evidence type="ECO:0000313" key="1">
    <source>
        <dbReference type="EMBL" id="KAG9342147.1"/>
    </source>
</evidence>
<dbReference type="OrthoDB" id="1607513at2759"/>
<dbReference type="SUPFAM" id="SSF53098">
    <property type="entry name" value="Ribonuclease H-like"/>
    <property type="match status" value="1"/>
</dbReference>
<organism evidence="1 2">
    <name type="scientific">Albula glossodonta</name>
    <name type="common">roundjaw bonefish</name>
    <dbReference type="NCBI Taxonomy" id="121402"/>
    <lineage>
        <taxon>Eukaryota</taxon>
        <taxon>Metazoa</taxon>
        <taxon>Chordata</taxon>
        <taxon>Craniata</taxon>
        <taxon>Vertebrata</taxon>
        <taxon>Euteleostomi</taxon>
        <taxon>Actinopterygii</taxon>
        <taxon>Neopterygii</taxon>
        <taxon>Teleostei</taxon>
        <taxon>Albuliformes</taxon>
        <taxon>Albulidae</taxon>
        <taxon>Albula</taxon>
    </lineage>
</organism>
<dbReference type="GO" id="GO:0006357">
    <property type="term" value="P:regulation of transcription by RNA polymerase II"/>
    <property type="evidence" value="ECO:0007669"/>
    <property type="project" value="TreeGrafter"/>
</dbReference>
<sequence>MLERYVEQLPAIYPAVLDKAVKKSAKDIAMLTDSELKLAEELIQLLSPLKTMTDLLSSETSPTSSMILPLKTMILKSMAPGPEDSATIREAKAAVTQDLERRYADPALLDYLHRATALDPRFKSLPFLHEARCDRVVPGTSVTSERVFSTAGDIVSASRYVGLRALNDRQPQGSQSSTSEWIQFFKDAGIPPSLAVTYALSFVDNRYMTGTLEVGGSSHSKNTIAVGPLSKALNPTLLPGGIGPWFA</sequence>
<dbReference type="AlphaFoldDB" id="A0A8T2P0J5"/>
<dbReference type="PANTHER" id="PTHR46169:SF29">
    <property type="entry name" value="DNA REPLICATION-RELATED ELEMENT FACTOR, ISOFORM A"/>
    <property type="match status" value="1"/>
</dbReference>
<evidence type="ECO:0008006" key="3">
    <source>
        <dbReference type="Google" id="ProtNLM"/>
    </source>
</evidence>
<dbReference type="InterPro" id="IPR052717">
    <property type="entry name" value="Vacuolar_transposase_reg"/>
</dbReference>